<evidence type="ECO:0000256" key="3">
    <source>
        <dbReference type="SAM" id="SignalP"/>
    </source>
</evidence>
<accession>A0A0P4VJ72</accession>
<proteinExistence type="evidence at transcript level"/>
<dbReference type="InterPro" id="IPR001747">
    <property type="entry name" value="Vitellogenin_N"/>
</dbReference>
<dbReference type="PROSITE" id="PS51211">
    <property type="entry name" value="VITELLOGENIN"/>
    <property type="match status" value="1"/>
</dbReference>
<dbReference type="EMBL" id="GDKW01004178">
    <property type="protein sequence ID" value="JAI52417.1"/>
    <property type="molecule type" value="mRNA"/>
</dbReference>
<dbReference type="Pfam" id="PF01347">
    <property type="entry name" value="Vitellogenin_N"/>
    <property type="match status" value="1"/>
</dbReference>
<organism evidence="5">
    <name type="scientific">Rhodnius neglectus</name>
    <dbReference type="NCBI Taxonomy" id="72488"/>
    <lineage>
        <taxon>Eukaryota</taxon>
        <taxon>Metazoa</taxon>
        <taxon>Ecdysozoa</taxon>
        <taxon>Arthropoda</taxon>
        <taxon>Hexapoda</taxon>
        <taxon>Insecta</taxon>
        <taxon>Pterygota</taxon>
        <taxon>Neoptera</taxon>
        <taxon>Paraneoptera</taxon>
        <taxon>Hemiptera</taxon>
        <taxon>Heteroptera</taxon>
        <taxon>Panheteroptera</taxon>
        <taxon>Cimicomorpha</taxon>
        <taxon>Reduviidae</taxon>
        <taxon>Triatominae</taxon>
        <taxon>Rhodnius</taxon>
    </lineage>
</organism>
<dbReference type="Gene3D" id="2.30.230.10">
    <property type="entry name" value="Lipovitellin, beta-sheet shell regions, chain A"/>
    <property type="match status" value="1"/>
</dbReference>
<comment type="caution">
    <text evidence="2">Lacks conserved residue(s) required for the propagation of feature annotation.</text>
</comment>
<evidence type="ECO:0000256" key="2">
    <source>
        <dbReference type="PROSITE-ProRule" id="PRU00557"/>
    </source>
</evidence>
<sequence length="331" mass="37743">MKPLFSLSILFVYLNNAVTSEVTLFPVQKELTYFWQVEVSSGTVIPTVLDVSWNLEALVTVQQTEQNSTFFKITLLNNRTTIEDAAAMQLSFCGTFDNGDFTTITVSKKDELWSINMKRALLTLLQLKIPRIEEELSFIDEEAGIYGKCTVEYGVVDYGYKKVHKNVDHDSCKSMPIEESANCATNLCPSSYQKFISSNSERVYILTPNDEVYLRNVSATGRLLVQPHQSTAEAHYSRIDQNFTLISIKNINESIEMDKENKVLDLTYEVIVLDPTYGKQPRNKSAVVNEIYHLLEELSDSLSTWEVGVKGLDNQTSFYILDLMWWLDVED</sequence>
<name>A0A0P4VJ72_9HEMI</name>
<feature type="non-terminal residue" evidence="5">
    <location>
        <position position="331"/>
    </location>
</feature>
<dbReference type="AlphaFoldDB" id="A0A0P4VJ72"/>
<dbReference type="InterPro" id="IPR015819">
    <property type="entry name" value="Lipid_transp_b-sht_shell"/>
</dbReference>
<evidence type="ECO:0000256" key="1">
    <source>
        <dbReference type="ARBA" id="ARBA00022729"/>
    </source>
</evidence>
<reference evidence="5" key="1">
    <citation type="journal article" date="2016" name="PLoS Negl. Trop. Dis.">
        <title>A Deep Insight into the Sialome of Rhodnius neglectus, a Vector of Chagas Disease.</title>
        <authorList>
            <person name="Santiago P.B."/>
            <person name="Assumpcao T.C."/>
            <person name="Araujo C.N."/>
            <person name="Bastos I.M."/>
            <person name="Neves D."/>
            <person name="Silva I.G."/>
            <person name="Charneau S."/>
            <person name="Queiroz R.M."/>
            <person name="Raiol T."/>
            <person name="Oliveira J.V."/>
            <person name="Sousa M.V."/>
            <person name="Calvo E."/>
            <person name="Ribeiro J.M."/>
            <person name="Santana J.M."/>
        </authorList>
    </citation>
    <scope>NUCLEOTIDE SEQUENCE</scope>
    <source>
        <tissue evidence="5">Salivary glands</tissue>
    </source>
</reference>
<evidence type="ECO:0000313" key="5">
    <source>
        <dbReference type="EMBL" id="JAI52417.1"/>
    </source>
</evidence>
<evidence type="ECO:0000259" key="4">
    <source>
        <dbReference type="PROSITE" id="PS51211"/>
    </source>
</evidence>
<dbReference type="InterPro" id="IPR050733">
    <property type="entry name" value="Vitellogenin/Apolipophorin"/>
</dbReference>
<dbReference type="SUPFAM" id="SSF56968">
    <property type="entry name" value="Lipovitellin-phosvitin complex, beta-sheet shell regions"/>
    <property type="match status" value="1"/>
</dbReference>
<dbReference type="GO" id="GO:0005319">
    <property type="term" value="F:lipid transporter activity"/>
    <property type="evidence" value="ECO:0007669"/>
    <property type="project" value="InterPro"/>
</dbReference>
<feature type="signal peptide" evidence="3">
    <location>
        <begin position="1"/>
        <end position="19"/>
    </location>
</feature>
<dbReference type="PANTHER" id="PTHR23345:SF33">
    <property type="entry name" value="CROSSVEINLESS D"/>
    <property type="match status" value="1"/>
</dbReference>
<dbReference type="InterPro" id="IPR015816">
    <property type="entry name" value="Vitellinogen_b-sht_N"/>
</dbReference>
<feature type="domain" description="Vitellogenin" evidence="4">
    <location>
        <begin position="25"/>
        <end position="331"/>
    </location>
</feature>
<feature type="chain" id="PRO_5006069875" evidence="3">
    <location>
        <begin position="20"/>
        <end position="331"/>
    </location>
</feature>
<protein>
    <submittedName>
        <fullName evidence="5">Putative vitellogenin-6-like protein</fullName>
    </submittedName>
</protein>
<dbReference type="PANTHER" id="PTHR23345">
    <property type="entry name" value="VITELLOGENIN-RELATED"/>
    <property type="match status" value="1"/>
</dbReference>
<keyword evidence="1 3" id="KW-0732">Signal</keyword>